<keyword evidence="3 6" id="KW-1133">Transmembrane helix</keyword>
<feature type="compositionally biased region" description="Basic and acidic residues" evidence="5">
    <location>
        <begin position="71"/>
        <end position="80"/>
    </location>
</feature>
<dbReference type="PANTHER" id="PTHR23507">
    <property type="entry name" value="ZGC:174356"/>
    <property type="match status" value="1"/>
</dbReference>
<feature type="transmembrane region" description="Helical" evidence="6">
    <location>
        <begin position="375"/>
        <end position="393"/>
    </location>
</feature>
<evidence type="ECO:0000256" key="5">
    <source>
        <dbReference type="SAM" id="MobiDB-lite"/>
    </source>
</evidence>
<dbReference type="Pfam" id="PF07690">
    <property type="entry name" value="MFS_1"/>
    <property type="match status" value="1"/>
</dbReference>
<evidence type="ECO:0000313" key="9">
    <source>
        <dbReference type="Proteomes" id="UP000735302"/>
    </source>
</evidence>
<comment type="caution">
    <text evidence="8">The sequence shown here is derived from an EMBL/GenBank/DDBJ whole genome shotgun (WGS) entry which is preliminary data.</text>
</comment>
<dbReference type="Proteomes" id="UP000735302">
    <property type="component" value="Unassembled WGS sequence"/>
</dbReference>
<dbReference type="AlphaFoldDB" id="A0AAV4DB29"/>
<feature type="transmembrane region" description="Helical" evidence="6">
    <location>
        <begin position="222"/>
        <end position="246"/>
    </location>
</feature>
<feature type="transmembrane region" description="Helical" evidence="6">
    <location>
        <begin position="530"/>
        <end position="556"/>
    </location>
</feature>
<sequence length="582" mass="63711">MSHHGVEDANSETRPLLDGLNVNTQSSFHGSGAVLSGYWPTPSPRSPHIAFGSGTMAPPLVGLRPGNADPPAERETDQDRGFVGTSARKRAKFTLPFIIISYFMGYMPSMVIMNPYIYDRIAEEYNHRINTSSQVPCGKDMNNVTGNATAKGIQEAIERRVSTLELYLSLTTYLSAILPILFLGPFTDKLGRKAGFLLPMSATLGKQVVYIIVIMRELPLPLLYLAHGIEALGGSFAAILSAMFSVTSDVTQPGNERSGWIAVMEALQTLAASLGQVIVAQWMRFGYLHPLIYALAFCCLGLFLTIFVLPETNASASRNGLNDLTTPSDVNQGRCFGLVSTCWKTVRTSFALYGSKSMAQASSGNNLRILSKRRLCLAIFILTVAVNFSRPGVETLFQLKYPLCWPATKVYTFSGLRIFLSWVVILCALALMQKLFKMADRHICTVGIISSILTNAALSLSVNSVMVYEAAVVGVMTRSIIPMLRSILSSLVPQDHQGAMYSSLSCVESFGASVFSTISNRIYYVTLSSWAGLIFMIFACIMILALILIIILNVLFVKETPRCQEDQRQSGNIQADREDQSA</sequence>
<dbReference type="InterPro" id="IPR011701">
    <property type="entry name" value="MFS"/>
</dbReference>
<dbReference type="GO" id="GO:0016020">
    <property type="term" value="C:membrane"/>
    <property type="evidence" value="ECO:0007669"/>
    <property type="project" value="UniProtKB-SubCell"/>
</dbReference>
<feature type="transmembrane region" description="Helical" evidence="6">
    <location>
        <begin position="95"/>
        <end position="118"/>
    </location>
</feature>
<dbReference type="PROSITE" id="PS50850">
    <property type="entry name" value="MFS"/>
    <property type="match status" value="1"/>
</dbReference>
<protein>
    <submittedName>
        <fullName evidence="8">Proton-coupled folate transporter</fullName>
    </submittedName>
</protein>
<evidence type="ECO:0000259" key="7">
    <source>
        <dbReference type="PROSITE" id="PS50850"/>
    </source>
</evidence>
<feature type="region of interest" description="Disordered" evidence="5">
    <location>
        <begin position="1"/>
        <end position="22"/>
    </location>
</feature>
<evidence type="ECO:0000256" key="3">
    <source>
        <dbReference type="ARBA" id="ARBA00022989"/>
    </source>
</evidence>
<dbReference type="SUPFAM" id="SSF103473">
    <property type="entry name" value="MFS general substrate transporter"/>
    <property type="match status" value="1"/>
</dbReference>
<dbReference type="InterPro" id="IPR036259">
    <property type="entry name" value="MFS_trans_sf"/>
</dbReference>
<evidence type="ECO:0000256" key="2">
    <source>
        <dbReference type="ARBA" id="ARBA00022692"/>
    </source>
</evidence>
<evidence type="ECO:0000256" key="4">
    <source>
        <dbReference type="ARBA" id="ARBA00023136"/>
    </source>
</evidence>
<gene>
    <name evidence="8" type="ORF">PoB_006785600</name>
</gene>
<dbReference type="InterPro" id="IPR020846">
    <property type="entry name" value="MFS_dom"/>
</dbReference>
<feature type="transmembrane region" description="Helical" evidence="6">
    <location>
        <begin position="291"/>
        <end position="309"/>
    </location>
</feature>
<feature type="domain" description="Major facilitator superfamily (MFS) profile" evidence="7">
    <location>
        <begin position="94"/>
        <end position="557"/>
    </location>
</feature>
<comment type="subcellular location">
    <subcellularLocation>
        <location evidence="1">Membrane</location>
        <topology evidence="1">Multi-pass membrane protein</topology>
    </subcellularLocation>
</comment>
<feature type="transmembrane region" description="Helical" evidence="6">
    <location>
        <begin position="443"/>
        <end position="462"/>
    </location>
</feature>
<name>A0AAV4DB29_9GAST</name>
<proteinExistence type="predicted"/>
<keyword evidence="2 6" id="KW-0812">Transmembrane</keyword>
<feature type="transmembrane region" description="Helical" evidence="6">
    <location>
        <begin position="196"/>
        <end position="216"/>
    </location>
</feature>
<dbReference type="Gene3D" id="1.20.1250.20">
    <property type="entry name" value="MFS general substrate transporter like domains"/>
    <property type="match status" value="1"/>
</dbReference>
<dbReference type="PANTHER" id="PTHR23507:SF1">
    <property type="entry name" value="FI18259P1-RELATED"/>
    <property type="match status" value="1"/>
</dbReference>
<feature type="region of interest" description="Disordered" evidence="5">
    <location>
        <begin position="62"/>
        <end position="82"/>
    </location>
</feature>
<keyword evidence="4 6" id="KW-0472">Membrane</keyword>
<keyword evidence="9" id="KW-1185">Reference proteome</keyword>
<feature type="transmembrane region" description="Helical" evidence="6">
    <location>
        <begin position="166"/>
        <end position="184"/>
    </location>
</feature>
<feature type="transmembrane region" description="Helical" evidence="6">
    <location>
        <begin position="413"/>
        <end position="431"/>
    </location>
</feature>
<accession>A0AAV4DB29</accession>
<reference evidence="8 9" key="1">
    <citation type="journal article" date="2021" name="Elife">
        <title>Chloroplast acquisition without the gene transfer in kleptoplastic sea slugs, Plakobranchus ocellatus.</title>
        <authorList>
            <person name="Maeda T."/>
            <person name="Takahashi S."/>
            <person name="Yoshida T."/>
            <person name="Shimamura S."/>
            <person name="Takaki Y."/>
            <person name="Nagai Y."/>
            <person name="Toyoda A."/>
            <person name="Suzuki Y."/>
            <person name="Arimoto A."/>
            <person name="Ishii H."/>
            <person name="Satoh N."/>
            <person name="Nishiyama T."/>
            <person name="Hasebe M."/>
            <person name="Maruyama T."/>
            <person name="Minagawa J."/>
            <person name="Obokata J."/>
            <person name="Shigenobu S."/>
        </authorList>
    </citation>
    <scope>NUCLEOTIDE SEQUENCE [LARGE SCALE GENOMIC DNA]</scope>
</reference>
<dbReference type="GO" id="GO:0022857">
    <property type="term" value="F:transmembrane transporter activity"/>
    <property type="evidence" value="ECO:0007669"/>
    <property type="project" value="InterPro"/>
</dbReference>
<evidence type="ECO:0000256" key="6">
    <source>
        <dbReference type="SAM" id="Phobius"/>
    </source>
</evidence>
<evidence type="ECO:0000256" key="1">
    <source>
        <dbReference type="ARBA" id="ARBA00004141"/>
    </source>
</evidence>
<organism evidence="8 9">
    <name type="scientific">Plakobranchus ocellatus</name>
    <dbReference type="NCBI Taxonomy" id="259542"/>
    <lineage>
        <taxon>Eukaryota</taxon>
        <taxon>Metazoa</taxon>
        <taxon>Spiralia</taxon>
        <taxon>Lophotrochozoa</taxon>
        <taxon>Mollusca</taxon>
        <taxon>Gastropoda</taxon>
        <taxon>Heterobranchia</taxon>
        <taxon>Euthyneura</taxon>
        <taxon>Panpulmonata</taxon>
        <taxon>Sacoglossa</taxon>
        <taxon>Placobranchoidea</taxon>
        <taxon>Plakobranchidae</taxon>
        <taxon>Plakobranchus</taxon>
    </lineage>
</organism>
<dbReference type="EMBL" id="BLXT01007679">
    <property type="protein sequence ID" value="GFO41351.1"/>
    <property type="molecule type" value="Genomic_DNA"/>
</dbReference>
<evidence type="ECO:0000313" key="8">
    <source>
        <dbReference type="EMBL" id="GFO41351.1"/>
    </source>
</evidence>